<accession>M2Q4N8</accession>
<dbReference type="EMBL" id="KB445815">
    <property type="protein sequence ID" value="EMD31773.1"/>
    <property type="molecule type" value="Genomic_DNA"/>
</dbReference>
<dbReference type="AlphaFoldDB" id="M2Q4N8"/>
<name>M2Q4N8_CERS8</name>
<dbReference type="Gene3D" id="3.80.10.10">
    <property type="entry name" value="Ribonuclease Inhibitor"/>
    <property type="match status" value="1"/>
</dbReference>
<dbReference type="HOGENOM" id="CLU_512862_0_0_1"/>
<dbReference type="OrthoDB" id="3064137at2759"/>
<reference evidence="1 2" key="1">
    <citation type="journal article" date="2012" name="Proc. Natl. Acad. Sci. U.S.A.">
        <title>Comparative genomics of Ceriporiopsis subvermispora and Phanerochaete chrysosporium provide insight into selective ligninolysis.</title>
        <authorList>
            <person name="Fernandez-Fueyo E."/>
            <person name="Ruiz-Duenas F.J."/>
            <person name="Ferreira P."/>
            <person name="Floudas D."/>
            <person name="Hibbett D.S."/>
            <person name="Canessa P."/>
            <person name="Larrondo L.F."/>
            <person name="James T.Y."/>
            <person name="Seelenfreund D."/>
            <person name="Lobos S."/>
            <person name="Polanco R."/>
            <person name="Tello M."/>
            <person name="Honda Y."/>
            <person name="Watanabe T."/>
            <person name="Watanabe T."/>
            <person name="Ryu J.S."/>
            <person name="Kubicek C.P."/>
            <person name="Schmoll M."/>
            <person name="Gaskell J."/>
            <person name="Hammel K.E."/>
            <person name="St John F.J."/>
            <person name="Vanden Wymelenberg A."/>
            <person name="Sabat G."/>
            <person name="Splinter BonDurant S."/>
            <person name="Syed K."/>
            <person name="Yadav J.S."/>
            <person name="Doddapaneni H."/>
            <person name="Subramanian V."/>
            <person name="Lavin J.L."/>
            <person name="Oguiza J.A."/>
            <person name="Perez G."/>
            <person name="Pisabarro A.G."/>
            <person name="Ramirez L."/>
            <person name="Santoyo F."/>
            <person name="Master E."/>
            <person name="Coutinho P.M."/>
            <person name="Henrissat B."/>
            <person name="Lombard V."/>
            <person name="Magnuson J.K."/>
            <person name="Kuees U."/>
            <person name="Hori C."/>
            <person name="Igarashi K."/>
            <person name="Samejima M."/>
            <person name="Held B.W."/>
            <person name="Barry K.W."/>
            <person name="LaButti K.M."/>
            <person name="Lapidus A."/>
            <person name="Lindquist E.A."/>
            <person name="Lucas S.M."/>
            <person name="Riley R."/>
            <person name="Salamov A.A."/>
            <person name="Hoffmeister D."/>
            <person name="Schwenk D."/>
            <person name="Hadar Y."/>
            <person name="Yarden O."/>
            <person name="de Vries R.P."/>
            <person name="Wiebenga A."/>
            <person name="Stenlid J."/>
            <person name="Eastwood D."/>
            <person name="Grigoriev I.V."/>
            <person name="Berka R.M."/>
            <person name="Blanchette R.A."/>
            <person name="Kersten P."/>
            <person name="Martinez A.T."/>
            <person name="Vicuna R."/>
            <person name="Cullen D."/>
        </authorList>
    </citation>
    <scope>NUCLEOTIDE SEQUENCE [LARGE SCALE GENOMIC DNA]</scope>
    <source>
        <strain evidence="1 2">B</strain>
    </source>
</reference>
<evidence type="ECO:0000313" key="1">
    <source>
        <dbReference type="EMBL" id="EMD31773.1"/>
    </source>
</evidence>
<evidence type="ECO:0008006" key="3">
    <source>
        <dbReference type="Google" id="ProtNLM"/>
    </source>
</evidence>
<sequence length="531" mass="60416">MSSVQRCFAIGELLLIIVEMVHEDEFWGQGNLLRFAKTCKAVSNLALPVLWSSVDIAWLLELLVDDGPNVVRNYAGTIWTPRERVPTADFRPRILAPGANLDFSRIGRHREWVRRLHWGKHSLHESALENLEGTCAHYGALCPNLKELKLSQIPDEWIHRFSSIFGYSRIPELLMDFQAPTLSWDLRNHPVLLLFPNLKRFRGHWSSFEGNIHALLHLPYLRCIQTNVHLSGDALSTILLSQKISQACFHVYTADLNSAVRQATQSDDPIFPALQKLQLYIDHVSALPTFLNAFRSSSLTVLHIDFDEHPTLDKFFGALGCSTLRYSLKTLTLTCSWNMSQKEDPQEPTITCKMLRHVAKLTALRYLWLGLPELILDEQELPETLFTFPPNLGDIYIYTCQPCGLSLDALRHFAFCCPQVRSLGLTLEAPQGPSHLPEQWVSTSRLEYLKLESAPEDHPAEIGAFLSALFPRLCLVRMAERRGELTEDEWLTFCETMKEAAGRDIVFDGSPWSSGVPSGREARLHGEFEWF</sequence>
<protein>
    <recommendedName>
        <fullName evidence="3">F-box domain-containing protein</fullName>
    </recommendedName>
</protein>
<dbReference type="Proteomes" id="UP000016930">
    <property type="component" value="Unassembled WGS sequence"/>
</dbReference>
<organism evidence="1 2">
    <name type="scientific">Ceriporiopsis subvermispora (strain B)</name>
    <name type="common">White-rot fungus</name>
    <name type="synonym">Gelatoporia subvermispora</name>
    <dbReference type="NCBI Taxonomy" id="914234"/>
    <lineage>
        <taxon>Eukaryota</taxon>
        <taxon>Fungi</taxon>
        <taxon>Dikarya</taxon>
        <taxon>Basidiomycota</taxon>
        <taxon>Agaricomycotina</taxon>
        <taxon>Agaricomycetes</taxon>
        <taxon>Polyporales</taxon>
        <taxon>Gelatoporiaceae</taxon>
        <taxon>Gelatoporia</taxon>
    </lineage>
</organism>
<proteinExistence type="predicted"/>
<dbReference type="InterPro" id="IPR032675">
    <property type="entry name" value="LRR_dom_sf"/>
</dbReference>
<gene>
    <name evidence="1" type="ORF">CERSUDRAFT_100003</name>
</gene>
<evidence type="ECO:0000313" key="2">
    <source>
        <dbReference type="Proteomes" id="UP000016930"/>
    </source>
</evidence>
<keyword evidence="2" id="KW-1185">Reference proteome</keyword>
<dbReference type="SUPFAM" id="SSF52047">
    <property type="entry name" value="RNI-like"/>
    <property type="match status" value="1"/>
</dbReference>